<feature type="non-terminal residue" evidence="1">
    <location>
        <position position="1"/>
    </location>
</feature>
<proteinExistence type="predicted"/>
<dbReference type="OrthoDB" id="2340858at2759"/>
<dbReference type="AlphaFoldDB" id="A0A4S8MRQ1"/>
<keyword evidence="2" id="KW-1185">Reference proteome</keyword>
<sequence>GKPYSEVFTSFKYEGRPYNVLLHLPPTHGDPESYSFTSVTEGILMLSEYQDLWTDLQNELNGVRASLPTLARSDPSPWDHWNELNGKPWSAGFFRNEDDSPVLNSPHSHLQSGNDAVGDEDGDATIEALKRRKRPRRDVSFIVPPSECFKYLVSLVLESLCRSMLFLLDDLWHRNRPFCRISQTRLFSSVRPEAYEVRVAEEPDWAKKLMEEELFLFDSNEEVVQPANFLATLPNPDSCGSFSQVRTYRIWSEHGIEGMVYAPNVAE</sequence>
<organism evidence="1 2">
    <name type="scientific">Dendrothele bispora (strain CBS 962.96)</name>
    <dbReference type="NCBI Taxonomy" id="1314807"/>
    <lineage>
        <taxon>Eukaryota</taxon>
        <taxon>Fungi</taxon>
        <taxon>Dikarya</taxon>
        <taxon>Basidiomycota</taxon>
        <taxon>Agaricomycotina</taxon>
        <taxon>Agaricomycetes</taxon>
        <taxon>Agaricomycetidae</taxon>
        <taxon>Agaricales</taxon>
        <taxon>Agaricales incertae sedis</taxon>
        <taxon>Dendrothele</taxon>
    </lineage>
</organism>
<reference evidence="1 2" key="1">
    <citation type="journal article" date="2019" name="Nat. Ecol. Evol.">
        <title>Megaphylogeny resolves global patterns of mushroom evolution.</title>
        <authorList>
            <person name="Varga T."/>
            <person name="Krizsan K."/>
            <person name="Foldi C."/>
            <person name="Dima B."/>
            <person name="Sanchez-Garcia M."/>
            <person name="Sanchez-Ramirez S."/>
            <person name="Szollosi G.J."/>
            <person name="Szarkandi J.G."/>
            <person name="Papp V."/>
            <person name="Albert L."/>
            <person name="Andreopoulos W."/>
            <person name="Angelini C."/>
            <person name="Antonin V."/>
            <person name="Barry K.W."/>
            <person name="Bougher N.L."/>
            <person name="Buchanan P."/>
            <person name="Buyck B."/>
            <person name="Bense V."/>
            <person name="Catcheside P."/>
            <person name="Chovatia M."/>
            <person name="Cooper J."/>
            <person name="Damon W."/>
            <person name="Desjardin D."/>
            <person name="Finy P."/>
            <person name="Geml J."/>
            <person name="Haridas S."/>
            <person name="Hughes K."/>
            <person name="Justo A."/>
            <person name="Karasinski D."/>
            <person name="Kautmanova I."/>
            <person name="Kiss B."/>
            <person name="Kocsube S."/>
            <person name="Kotiranta H."/>
            <person name="LaButti K.M."/>
            <person name="Lechner B.E."/>
            <person name="Liimatainen K."/>
            <person name="Lipzen A."/>
            <person name="Lukacs Z."/>
            <person name="Mihaltcheva S."/>
            <person name="Morgado L.N."/>
            <person name="Niskanen T."/>
            <person name="Noordeloos M.E."/>
            <person name="Ohm R.A."/>
            <person name="Ortiz-Santana B."/>
            <person name="Ovrebo C."/>
            <person name="Racz N."/>
            <person name="Riley R."/>
            <person name="Savchenko A."/>
            <person name="Shiryaev A."/>
            <person name="Soop K."/>
            <person name="Spirin V."/>
            <person name="Szebenyi C."/>
            <person name="Tomsovsky M."/>
            <person name="Tulloss R.E."/>
            <person name="Uehling J."/>
            <person name="Grigoriev I.V."/>
            <person name="Vagvolgyi C."/>
            <person name="Papp T."/>
            <person name="Martin F.M."/>
            <person name="Miettinen O."/>
            <person name="Hibbett D.S."/>
            <person name="Nagy L.G."/>
        </authorList>
    </citation>
    <scope>NUCLEOTIDE SEQUENCE [LARGE SCALE GENOMIC DNA]</scope>
    <source>
        <strain evidence="1 2">CBS 962.96</strain>
    </source>
</reference>
<evidence type="ECO:0000313" key="2">
    <source>
        <dbReference type="Proteomes" id="UP000297245"/>
    </source>
</evidence>
<name>A0A4S8MRQ1_DENBC</name>
<gene>
    <name evidence="1" type="ORF">K435DRAFT_890431</name>
</gene>
<evidence type="ECO:0000313" key="1">
    <source>
        <dbReference type="EMBL" id="THV05777.1"/>
    </source>
</evidence>
<dbReference type="Proteomes" id="UP000297245">
    <property type="component" value="Unassembled WGS sequence"/>
</dbReference>
<protein>
    <submittedName>
        <fullName evidence="1">Uncharacterized protein</fullName>
    </submittedName>
</protein>
<accession>A0A4S8MRQ1</accession>
<dbReference type="EMBL" id="ML179047">
    <property type="protein sequence ID" value="THV05777.1"/>
    <property type="molecule type" value="Genomic_DNA"/>
</dbReference>